<evidence type="ECO:0000313" key="2">
    <source>
        <dbReference type="Proteomes" id="UP001549799"/>
    </source>
</evidence>
<sequence>MKRRNFFLLSLAGVATVAIPSYYIWNNRNLRKNLLYEPRILTSILETSDIVTIGRIYSEQFPKIKLKKKLQNFLIENKDRENRDLEIILEATVKKDFQTGNTVVLDGWILSETEAIQCALFSTSELNQS</sequence>
<organism evidence="1 2">
    <name type="scientific">Sediminicola arcticus</name>
    <dbReference type="NCBI Taxonomy" id="1574308"/>
    <lineage>
        <taxon>Bacteria</taxon>
        <taxon>Pseudomonadati</taxon>
        <taxon>Bacteroidota</taxon>
        <taxon>Flavobacteriia</taxon>
        <taxon>Flavobacteriales</taxon>
        <taxon>Flavobacteriaceae</taxon>
        <taxon>Sediminicola</taxon>
    </lineage>
</organism>
<gene>
    <name evidence="1" type="ORF">ABXZ36_02415</name>
</gene>
<accession>A0ABV2SQR3</accession>
<name>A0ABV2SQR3_9FLAO</name>
<protein>
    <submittedName>
        <fullName evidence="1">Uncharacterized protein</fullName>
    </submittedName>
</protein>
<evidence type="ECO:0000313" key="1">
    <source>
        <dbReference type="EMBL" id="MET6989497.1"/>
    </source>
</evidence>
<keyword evidence="2" id="KW-1185">Reference proteome</keyword>
<proteinExistence type="predicted"/>
<comment type="caution">
    <text evidence="1">The sequence shown here is derived from an EMBL/GenBank/DDBJ whole genome shotgun (WGS) entry which is preliminary data.</text>
</comment>
<dbReference type="EMBL" id="JBEXAE010000001">
    <property type="protein sequence ID" value="MET6989497.1"/>
    <property type="molecule type" value="Genomic_DNA"/>
</dbReference>
<dbReference type="RefSeq" id="WP_354613869.1">
    <property type="nucleotide sequence ID" value="NZ_JBEXAE010000001.1"/>
</dbReference>
<dbReference type="Proteomes" id="UP001549799">
    <property type="component" value="Unassembled WGS sequence"/>
</dbReference>
<reference evidence="1 2" key="1">
    <citation type="submission" date="2024-07" db="EMBL/GenBank/DDBJ databases">
        <title>The genome sequence of type strain Sediminicola arcticus GDMCC 1.2805.</title>
        <authorList>
            <person name="Liu Y."/>
        </authorList>
    </citation>
    <scope>NUCLEOTIDE SEQUENCE [LARGE SCALE GENOMIC DNA]</scope>
    <source>
        <strain evidence="1 2">GDMCC 1.2805</strain>
    </source>
</reference>